<evidence type="ECO:0000313" key="1">
    <source>
        <dbReference type="EMBL" id="VAX25801.1"/>
    </source>
</evidence>
<reference evidence="1" key="1">
    <citation type="submission" date="2018-06" db="EMBL/GenBank/DDBJ databases">
        <authorList>
            <person name="Zhirakovskaya E."/>
        </authorList>
    </citation>
    <scope>NUCLEOTIDE SEQUENCE</scope>
</reference>
<protein>
    <submittedName>
        <fullName evidence="1">Uncharacterized protein</fullName>
    </submittedName>
</protein>
<dbReference type="AlphaFoldDB" id="A0A3B1CGU9"/>
<accession>A0A3B1CGU9</accession>
<name>A0A3B1CGU9_9ZZZZ</name>
<sequence length="126" mass="13840">MGTINRGDAFTALMSNTRPIAQNLLFVLMAASALGAAHALSPGHGKTLVATSQDTFWHALIGYYRHLFSYHPGVSLGLCHTLPFRLYFAGTALSLAESLIGANDFDDWTLYLQTTLDRFQKSFVRS</sequence>
<dbReference type="EMBL" id="UOGF01000002">
    <property type="protein sequence ID" value="VAX25801.1"/>
    <property type="molecule type" value="Genomic_DNA"/>
</dbReference>
<proteinExistence type="predicted"/>
<organism evidence="1">
    <name type="scientific">hydrothermal vent metagenome</name>
    <dbReference type="NCBI Taxonomy" id="652676"/>
    <lineage>
        <taxon>unclassified sequences</taxon>
        <taxon>metagenomes</taxon>
        <taxon>ecological metagenomes</taxon>
    </lineage>
</organism>
<gene>
    <name evidence="1" type="ORF">MNBD_NITROSPIRAE01-309</name>
</gene>